<name>A0A9D4E3V0_DREPO</name>
<gene>
    <name evidence="2" type="ORF">DPMN_174008</name>
</gene>
<proteinExistence type="predicted"/>
<accession>A0A9D4E3V0</accession>
<sequence>MSKFLDSEPVYLPFEDITSSSSADHWFTDVTVTWPVKGHVIRGDCHTSGEGSKSKSKNLLSHASNRAEKPT</sequence>
<evidence type="ECO:0000256" key="1">
    <source>
        <dbReference type="SAM" id="MobiDB-lite"/>
    </source>
</evidence>
<evidence type="ECO:0000313" key="2">
    <source>
        <dbReference type="EMBL" id="KAH3772666.1"/>
    </source>
</evidence>
<reference evidence="2" key="2">
    <citation type="submission" date="2020-11" db="EMBL/GenBank/DDBJ databases">
        <authorList>
            <person name="McCartney M.A."/>
            <person name="Auch B."/>
            <person name="Kono T."/>
            <person name="Mallez S."/>
            <person name="Becker A."/>
            <person name="Gohl D.M."/>
            <person name="Silverstein K.A.T."/>
            <person name="Koren S."/>
            <person name="Bechman K.B."/>
            <person name="Herman A."/>
            <person name="Abrahante J.E."/>
            <person name="Garbe J."/>
        </authorList>
    </citation>
    <scope>NUCLEOTIDE SEQUENCE</scope>
    <source>
        <strain evidence="2">Duluth1</strain>
        <tissue evidence="2">Whole animal</tissue>
    </source>
</reference>
<dbReference type="AlphaFoldDB" id="A0A9D4E3V0"/>
<organism evidence="2 3">
    <name type="scientific">Dreissena polymorpha</name>
    <name type="common">Zebra mussel</name>
    <name type="synonym">Mytilus polymorpha</name>
    <dbReference type="NCBI Taxonomy" id="45954"/>
    <lineage>
        <taxon>Eukaryota</taxon>
        <taxon>Metazoa</taxon>
        <taxon>Spiralia</taxon>
        <taxon>Lophotrochozoa</taxon>
        <taxon>Mollusca</taxon>
        <taxon>Bivalvia</taxon>
        <taxon>Autobranchia</taxon>
        <taxon>Heteroconchia</taxon>
        <taxon>Euheterodonta</taxon>
        <taxon>Imparidentia</taxon>
        <taxon>Neoheterodontei</taxon>
        <taxon>Myida</taxon>
        <taxon>Dreissenoidea</taxon>
        <taxon>Dreissenidae</taxon>
        <taxon>Dreissena</taxon>
    </lineage>
</organism>
<dbReference type="EMBL" id="JAIWYP010000009">
    <property type="protein sequence ID" value="KAH3772666.1"/>
    <property type="molecule type" value="Genomic_DNA"/>
</dbReference>
<keyword evidence="3" id="KW-1185">Reference proteome</keyword>
<reference evidence="2" key="1">
    <citation type="journal article" date="2019" name="bioRxiv">
        <title>The Genome of the Zebra Mussel, Dreissena polymorpha: A Resource for Invasive Species Research.</title>
        <authorList>
            <person name="McCartney M.A."/>
            <person name="Auch B."/>
            <person name="Kono T."/>
            <person name="Mallez S."/>
            <person name="Zhang Y."/>
            <person name="Obille A."/>
            <person name="Becker A."/>
            <person name="Abrahante J.E."/>
            <person name="Garbe J."/>
            <person name="Badalamenti J.P."/>
            <person name="Herman A."/>
            <person name="Mangelson H."/>
            <person name="Liachko I."/>
            <person name="Sullivan S."/>
            <person name="Sone E.D."/>
            <person name="Koren S."/>
            <person name="Silverstein K.A.T."/>
            <person name="Beckman K.B."/>
            <person name="Gohl D.M."/>
        </authorList>
    </citation>
    <scope>NUCLEOTIDE SEQUENCE</scope>
    <source>
        <strain evidence="2">Duluth1</strain>
        <tissue evidence="2">Whole animal</tissue>
    </source>
</reference>
<feature type="region of interest" description="Disordered" evidence="1">
    <location>
        <begin position="43"/>
        <end position="71"/>
    </location>
</feature>
<protein>
    <submittedName>
        <fullName evidence="2">Uncharacterized protein</fullName>
    </submittedName>
</protein>
<comment type="caution">
    <text evidence="2">The sequence shown here is derived from an EMBL/GenBank/DDBJ whole genome shotgun (WGS) entry which is preliminary data.</text>
</comment>
<evidence type="ECO:0000313" key="3">
    <source>
        <dbReference type="Proteomes" id="UP000828390"/>
    </source>
</evidence>
<dbReference type="Proteomes" id="UP000828390">
    <property type="component" value="Unassembled WGS sequence"/>
</dbReference>